<name>A0A4U7N4Q9_9RHOB</name>
<organism evidence="4 5">
    <name type="scientific">Shimia litoralis</name>
    <dbReference type="NCBI Taxonomy" id="420403"/>
    <lineage>
        <taxon>Bacteria</taxon>
        <taxon>Pseudomonadati</taxon>
        <taxon>Pseudomonadota</taxon>
        <taxon>Alphaproteobacteria</taxon>
        <taxon>Rhodobacterales</taxon>
        <taxon>Roseobacteraceae</taxon>
    </lineage>
</organism>
<dbReference type="InterPro" id="IPR016181">
    <property type="entry name" value="Acyl_CoA_acyltransferase"/>
</dbReference>
<dbReference type="RefSeq" id="WP_138016381.1">
    <property type="nucleotide sequence ID" value="NZ_SULI01000011.1"/>
</dbReference>
<evidence type="ECO:0000313" key="5">
    <source>
        <dbReference type="Proteomes" id="UP000306575"/>
    </source>
</evidence>
<accession>A0A4U7N4Q9</accession>
<dbReference type="PROSITE" id="PS51186">
    <property type="entry name" value="GNAT"/>
    <property type="match status" value="1"/>
</dbReference>
<keyword evidence="5" id="KW-1185">Reference proteome</keyword>
<dbReference type="Pfam" id="PF13508">
    <property type="entry name" value="Acetyltransf_7"/>
    <property type="match status" value="1"/>
</dbReference>
<dbReference type="InterPro" id="IPR000182">
    <property type="entry name" value="GNAT_dom"/>
</dbReference>
<keyword evidence="2" id="KW-0012">Acyltransferase</keyword>
<reference evidence="4 5" key="1">
    <citation type="submission" date="2019-04" db="EMBL/GenBank/DDBJ databases">
        <title>Genome sequence of Pelagicola litoralis CL-ES2.</title>
        <authorList>
            <person name="Cao J."/>
        </authorList>
    </citation>
    <scope>NUCLEOTIDE SEQUENCE [LARGE SCALE GENOMIC DNA]</scope>
    <source>
        <strain evidence="4 5">CL-ES2</strain>
    </source>
</reference>
<dbReference type="Proteomes" id="UP000306575">
    <property type="component" value="Unassembled WGS sequence"/>
</dbReference>
<sequence length="171" mass="18491">MPPLSFSIRAAGASDRVPVTRLLRRSYPQLLCHDYAPTTLRAALPLITSAQPSLLGCGTYFLAEDDETGVVIGAGGWTDFSPARGISAVGDGHMRHLATDPDHLRRGVARALTQHALASAYRFGMQRMHCMSTLSAQAFYASMGFEAYGEIELTLAPGVYFPAVQMIRDVC</sequence>
<evidence type="ECO:0000256" key="1">
    <source>
        <dbReference type="ARBA" id="ARBA00022679"/>
    </source>
</evidence>
<dbReference type="PANTHER" id="PTHR43877:SF1">
    <property type="entry name" value="ACETYLTRANSFERASE"/>
    <property type="match status" value="1"/>
</dbReference>
<dbReference type="EMBL" id="SULI01000011">
    <property type="protein sequence ID" value="TKZ20537.1"/>
    <property type="molecule type" value="Genomic_DNA"/>
</dbReference>
<evidence type="ECO:0000259" key="3">
    <source>
        <dbReference type="PROSITE" id="PS51186"/>
    </source>
</evidence>
<feature type="domain" description="N-acetyltransferase" evidence="3">
    <location>
        <begin position="6"/>
        <end position="171"/>
    </location>
</feature>
<evidence type="ECO:0000313" key="4">
    <source>
        <dbReference type="EMBL" id="TKZ20537.1"/>
    </source>
</evidence>
<dbReference type="InterPro" id="IPR050832">
    <property type="entry name" value="Bact_Acetyltransf"/>
</dbReference>
<dbReference type="Gene3D" id="3.40.630.30">
    <property type="match status" value="1"/>
</dbReference>
<comment type="caution">
    <text evidence="4">The sequence shown here is derived from an EMBL/GenBank/DDBJ whole genome shotgun (WGS) entry which is preliminary data.</text>
</comment>
<dbReference type="GO" id="GO:0016747">
    <property type="term" value="F:acyltransferase activity, transferring groups other than amino-acyl groups"/>
    <property type="evidence" value="ECO:0007669"/>
    <property type="project" value="InterPro"/>
</dbReference>
<gene>
    <name evidence="4" type="ORF">FAP39_10650</name>
</gene>
<dbReference type="AlphaFoldDB" id="A0A4U7N4Q9"/>
<evidence type="ECO:0000256" key="2">
    <source>
        <dbReference type="ARBA" id="ARBA00023315"/>
    </source>
</evidence>
<dbReference type="CDD" id="cd04301">
    <property type="entry name" value="NAT_SF"/>
    <property type="match status" value="1"/>
</dbReference>
<dbReference type="PANTHER" id="PTHR43877">
    <property type="entry name" value="AMINOALKYLPHOSPHONATE N-ACETYLTRANSFERASE-RELATED-RELATED"/>
    <property type="match status" value="1"/>
</dbReference>
<proteinExistence type="predicted"/>
<dbReference type="SUPFAM" id="SSF55729">
    <property type="entry name" value="Acyl-CoA N-acyltransferases (Nat)"/>
    <property type="match status" value="1"/>
</dbReference>
<dbReference type="OrthoDB" id="118465at2"/>
<protein>
    <submittedName>
        <fullName evidence="4">GNAT family N-acetyltransferase</fullName>
    </submittedName>
</protein>
<keyword evidence="1 4" id="KW-0808">Transferase</keyword>